<evidence type="ECO:0000313" key="1">
    <source>
        <dbReference type="EMBL" id="ANI18732.1"/>
    </source>
</evidence>
<keyword evidence="1" id="KW-0614">Plasmid</keyword>
<geneLocation type="plasmid" evidence="2">
    <name>prbl16</name>
</geneLocation>
<proteinExistence type="predicted"/>
<sequence>MTIEVPGRLLASTPSQSSTMDWSTLNVHAVQDVETVLLYLFTSRPEGSIAGDWLTISEMALIQDAPPGQAPLDSR</sequence>
<protein>
    <submittedName>
        <fullName evidence="1">Uncharacterized protein</fullName>
    </submittedName>
</protein>
<evidence type="ECO:0000313" key="2">
    <source>
        <dbReference type="Proteomes" id="UP000077748"/>
    </source>
</evidence>
<dbReference type="EMBL" id="CP015879">
    <property type="protein sequence ID" value="ANI18732.1"/>
    <property type="molecule type" value="Genomic_DNA"/>
</dbReference>
<accession>A0A1A9KMI2</accession>
<gene>
    <name evidence="1" type="ORF">A9C11_32245</name>
</gene>
<dbReference type="Proteomes" id="UP000077748">
    <property type="component" value="Plasmid pRBL16"/>
</dbReference>
<dbReference type="AlphaFoldDB" id="A0A1A9KMI2"/>
<organism evidence="1 2">
    <name type="scientific">Pseudomonas citronellolis</name>
    <dbReference type="NCBI Taxonomy" id="53408"/>
    <lineage>
        <taxon>Bacteria</taxon>
        <taxon>Pseudomonadati</taxon>
        <taxon>Pseudomonadota</taxon>
        <taxon>Gammaproteobacteria</taxon>
        <taxon>Pseudomonadales</taxon>
        <taxon>Pseudomonadaceae</taxon>
        <taxon>Pseudomonas</taxon>
    </lineage>
</organism>
<reference evidence="1 2" key="1">
    <citation type="submission" date="2016-05" db="EMBL/GenBank/DDBJ databases">
        <title>Genome Sequence of Pseudomonas citronellolis Strain SJTE-3, an Estrogens and Persistent Organic Pollutants degradation strain.</title>
        <authorList>
            <person name="Liang R."/>
        </authorList>
    </citation>
    <scope>NUCLEOTIDE SEQUENCE [LARGE SCALE GENOMIC DNA]</scope>
    <source>
        <strain evidence="1 2">SJTE-3</strain>
        <plasmid evidence="2">Plasmid prbl16</plasmid>
    </source>
</reference>
<name>A0A1A9KMI2_9PSED</name>